<sequence precursor="true">MPRALLVLLLAAAAAPAAEPAFAPVAPAPPDALRDTLKQMKARRATLDRLAGPHEPFDLTYLPRPAADVQALLALRPNILLAHPDLAGGGAWLDNVGALLVRMGGGASAGPGLDGLDQLLVVGNATIAPKPDAGDGKTAMFYFAFNSFVARAARPIDWAAAVRTWFPASEVRVHRGYGYRVIRLNFGGMVPGLPTDGTEAVLFPAPDGRTLVADDEPTIKALIERLAERRPTPPPPGWDRVDTAAVAAAVSNRDKQWVCHQPAAWGPELPGPGSRLFRAADHLAAGIDVGPTTRVRFVALAPTQFQAKHVQLGRRDMMERLADRFAPGPGDTPDAAWAALAELTDALLKGGQTTPTPLGFGYAAEAKGDLLGLLVKASKSKAPAGTASAAAALPGFTAAPAPPPPPPAVDPAVDPLLADDIPRTRSPIPGDGGIPGYVRPAR</sequence>
<feature type="compositionally biased region" description="Low complexity" evidence="1">
    <location>
        <begin position="410"/>
        <end position="419"/>
    </location>
</feature>
<evidence type="ECO:0000313" key="4">
    <source>
        <dbReference type="Proteomes" id="UP000319576"/>
    </source>
</evidence>
<evidence type="ECO:0000313" key="3">
    <source>
        <dbReference type="EMBL" id="QDU19049.1"/>
    </source>
</evidence>
<dbReference type="AlphaFoldDB" id="A0A517XNH5"/>
<protein>
    <submittedName>
        <fullName evidence="3">Uncharacterized protein</fullName>
    </submittedName>
</protein>
<reference evidence="3 4" key="1">
    <citation type="submission" date="2019-02" db="EMBL/GenBank/DDBJ databases">
        <title>Deep-cultivation of Planctomycetes and their phenomic and genomic characterization uncovers novel biology.</title>
        <authorList>
            <person name="Wiegand S."/>
            <person name="Jogler M."/>
            <person name="Boedeker C."/>
            <person name="Pinto D."/>
            <person name="Vollmers J."/>
            <person name="Rivas-Marin E."/>
            <person name="Kohn T."/>
            <person name="Peeters S.H."/>
            <person name="Heuer A."/>
            <person name="Rast P."/>
            <person name="Oberbeckmann S."/>
            <person name="Bunk B."/>
            <person name="Jeske O."/>
            <person name="Meyerdierks A."/>
            <person name="Storesund J.E."/>
            <person name="Kallscheuer N."/>
            <person name="Luecker S."/>
            <person name="Lage O.M."/>
            <person name="Pohl T."/>
            <person name="Merkel B.J."/>
            <person name="Hornburger P."/>
            <person name="Mueller R.-W."/>
            <person name="Bruemmer F."/>
            <person name="Labrenz M."/>
            <person name="Spormann A.M."/>
            <person name="Op den Camp H."/>
            <person name="Overmann J."/>
            <person name="Amann R."/>
            <person name="Jetten M.S.M."/>
            <person name="Mascher T."/>
            <person name="Medema M.H."/>
            <person name="Devos D.P."/>
            <person name="Kaster A.-K."/>
            <person name="Ovreas L."/>
            <person name="Rohde M."/>
            <person name="Galperin M.Y."/>
            <person name="Jogler C."/>
        </authorList>
    </citation>
    <scope>NUCLEOTIDE SEQUENCE [LARGE SCALE GENOMIC DNA]</scope>
    <source>
        <strain evidence="3 4">ETA_A1</strain>
    </source>
</reference>
<feature type="chain" id="PRO_5021876692" evidence="2">
    <location>
        <begin position="24"/>
        <end position="442"/>
    </location>
</feature>
<proteinExistence type="predicted"/>
<dbReference type="EMBL" id="CP036273">
    <property type="protein sequence ID" value="QDU19049.1"/>
    <property type="molecule type" value="Genomic_DNA"/>
</dbReference>
<feature type="signal peptide" evidence="2">
    <location>
        <begin position="1"/>
        <end position="23"/>
    </location>
</feature>
<name>A0A517XNH5_9BACT</name>
<evidence type="ECO:0000256" key="1">
    <source>
        <dbReference type="SAM" id="MobiDB-lite"/>
    </source>
</evidence>
<keyword evidence="4" id="KW-1185">Reference proteome</keyword>
<accession>A0A517XNH5</accession>
<feature type="region of interest" description="Disordered" evidence="1">
    <location>
        <begin position="395"/>
        <end position="442"/>
    </location>
</feature>
<evidence type="ECO:0000256" key="2">
    <source>
        <dbReference type="SAM" id="SignalP"/>
    </source>
</evidence>
<dbReference type="RefSeq" id="WP_145234750.1">
    <property type="nucleotide sequence ID" value="NZ_CP036273.1"/>
</dbReference>
<gene>
    <name evidence="3" type="ORF">ETAA1_09520</name>
</gene>
<dbReference type="Proteomes" id="UP000319576">
    <property type="component" value="Chromosome"/>
</dbReference>
<dbReference type="KEGG" id="uli:ETAA1_09520"/>
<feature type="compositionally biased region" description="Pro residues" evidence="1">
    <location>
        <begin position="400"/>
        <end position="409"/>
    </location>
</feature>
<organism evidence="3 4">
    <name type="scientific">Urbifossiella limnaea</name>
    <dbReference type="NCBI Taxonomy" id="2528023"/>
    <lineage>
        <taxon>Bacteria</taxon>
        <taxon>Pseudomonadati</taxon>
        <taxon>Planctomycetota</taxon>
        <taxon>Planctomycetia</taxon>
        <taxon>Gemmatales</taxon>
        <taxon>Gemmataceae</taxon>
        <taxon>Urbifossiella</taxon>
    </lineage>
</organism>
<keyword evidence="2" id="KW-0732">Signal</keyword>